<feature type="domain" description="Methyltransferase small" evidence="7">
    <location>
        <begin position="192"/>
        <end position="356"/>
    </location>
</feature>
<protein>
    <recommendedName>
        <fullName evidence="6">Ribosomal RNA small subunit methyltransferase C</fullName>
        <ecNumber evidence="6">2.1.1.172</ecNumber>
    </recommendedName>
    <alternativeName>
        <fullName evidence="6">16S rRNA m2G1207 methyltransferase</fullName>
    </alternativeName>
    <alternativeName>
        <fullName evidence="6">rRNA (guanine-N(2)-)-methyltransferase RsmC</fullName>
    </alternativeName>
</protein>
<dbReference type="CDD" id="cd02440">
    <property type="entry name" value="AdoMet_MTases"/>
    <property type="match status" value="1"/>
</dbReference>
<keyword evidence="3 6" id="KW-0489">Methyltransferase</keyword>
<name>A0ABM9A2E3_9VIBR</name>
<evidence type="ECO:0000256" key="2">
    <source>
        <dbReference type="ARBA" id="ARBA00022552"/>
    </source>
</evidence>
<proteinExistence type="inferred from homology"/>
<dbReference type="Gene3D" id="3.40.50.150">
    <property type="entry name" value="Vaccinia Virus protein VP39"/>
    <property type="match status" value="2"/>
</dbReference>
<evidence type="ECO:0000256" key="1">
    <source>
        <dbReference type="ARBA" id="ARBA00022490"/>
    </source>
</evidence>
<organism evidence="9 10">
    <name type="scientific">Vibrio marisflavi CECT 7928</name>
    <dbReference type="NCBI Taxonomy" id="634439"/>
    <lineage>
        <taxon>Bacteria</taxon>
        <taxon>Pseudomonadati</taxon>
        <taxon>Pseudomonadota</taxon>
        <taxon>Gammaproteobacteria</taxon>
        <taxon>Vibrionales</taxon>
        <taxon>Vibrionaceae</taxon>
        <taxon>Vibrio</taxon>
    </lineage>
</organism>
<evidence type="ECO:0000313" key="9">
    <source>
        <dbReference type="EMBL" id="CAH0538721.1"/>
    </source>
</evidence>
<dbReference type="Pfam" id="PF08468">
    <property type="entry name" value="MTS_N"/>
    <property type="match status" value="1"/>
</dbReference>
<keyword evidence="10" id="KW-1185">Reference proteome</keyword>
<feature type="domain" description="Methyltransferase small N-terminal" evidence="8">
    <location>
        <begin position="28"/>
        <end position="183"/>
    </location>
</feature>
<gene>
    <name evidence="6 9" type="primary">rsmC</name>
    <name evidence="9" type="ORF">VMF7928_01608</name>
</gene>
<comment type="similarity">
    <text evidence="6">Belongs to the methyltransferase superfamily. RsmC family.</text>
</comment>
<dbReference type="GO" id="GO:0052914">
    <property type="term" value="F:16S rRNA (guanine(1207)-N(2))-methyltransferase activity"/>
    <property type="evidence" value="ECO:0007669"/>
    <property type="project" value="UniProtKB-EC"/>
</dbReference>
<evidence type="ECO:0000256" key="4">
    <source>
        <dbReference type="ARBA" id="ARBA00022679"/>
    </source>
</evidence>
<dbReference type="InterPro" id="IPR023543">
    <property type="entry name" value="rRNA_ssu_MeTfrase_C"/>
</dbReference>
<comment type="subunit">
    <text evidence="6">Monomer.</text>
</comment>
<reference evidence="9" key="1">
    <citation type="submission" date="2021-11" db="EMBL/GenBank/DDBJ databases">
        <authorList>
            <person name="Rodrigo-Torres L."/>
            <person name="Arahal R. D."/>
            <person name="Lucena T."/>
        </authorList>
    </citation>
    <scope>NUCLEOTIDE SEQUENCE</scope>
    <source>
        <strain evidence="9">CECT 7928</strain>
    </source>
</reference>
<comment type="caution">
    <text evidence="9">The sequence shown here is derived from an EMBL/GenBank/DDBJ whole genome shotgun (WGS) entry which is preliminary data.</text>
</comment>
<evidence type="ECO:0000259" key="7">
    <source>
        <dbReference type="Pfam" id="PF05175"/>
    </source>
</evidence>
<dbReference type="HAMAP" id="MF_01862">
    <property type="entry name" value="16SrRNA_methyltr_C"/>
    <property type="match status" value="1"/>
</dbReference>
<dbReference type="EC" id="2.1.1.172" evidence="6"/>
<sequence length="360" mass="40199">MCENRASLLKPYLQKQRPSFMSAYTAPSQIAQRQLEYFNGKHVLVAGEAEDMFPVELAQHCESVSVFTTHYGYYRTLCSSPSVQCYFNAEFNEKTNADMVLLYWPKAKAEAEFLLAMLMDKLGTETEIVVVGENRSGIKSIEKMFKPYGVIKKYDSARRCSFYWGICSEKPQPFELKQWFKSYKVQYKNTEVEIKSLPGVFSHGEFDIGSRLLLDNLQELQGKVLDFGCGAGVIGTVISKLNPAVKINMCDVSALAIASSKATLEANGLSGNVFASDVYSDTDSDYQFIISNPPFHSGLDTSYSATETLLADAPKHLAKSGELYIVANSFLKYPPIIEQAFGHCETTDKTSKFTIYHAKS</sequence>
<dbReference type="PANTHER" id="PTHR47816:SF4">
    <property type="entry name" value="RIBOSOMAL RNA SMALL SUBUNIT METHYLTRANSFERASE C"/>
    <property type="match status" value="1"/>
</dbReference>
<dbReference type="InterPro" id="IPR046977">
    <property type="entry name" value="RsmC/RlmG"/>
</dbReference>
<keyword evidence="5 6" id="KW-0949">S-adenosyl-L-methionine</keyword>
<evidence type="ECO:0000259" key="8">
    <source>
        <dbReference type="Pfam" id="PF08468"/>
    </source>
</evidence>
<dbReference type="PROSITE" id="PS00092">
    <property type="entry name" value="N6_MTASE"/>
    <property type="match status" value="1"/>
</dbReference>
<evidence type="ECO:0000256" key="6">
    <source>
        <dbReference type="HAMAP-Rule" id="MF_01862"/>
    </source>
</evidence>
<dbReference type="InterPro" id="IPR002052">
    <property type="entry name" value="DNA_methylase_N6_adenine_CS"/>
</dbReference>
<dbReference type="Pfam" id="PF05175">
    <property type="entry name" value="MTS"/>
    <property type="match status" value="1"/>
</dbReference>
<comment type="function">
    <text evidence="6">Specifically methylates the guanine in position 1207 of 16S rRNA in the 30S particle.</text>
</comment>
<dbReference type="EMBL" id="CAKLDM010000002">
    <property type="protein sequence ID" value="CAH0538721.1"/>
    <property type="molecule type" value="Genomic_DNA"/>
</dbReference>
<comment type="subcellular location">
    <subcellularLocation>
        <location evidence="6">Cytoplasm</location>
    </subcellularLocation>
</comment>
<keyword evidence="1 6" id="KW-0963">Cytoplasm</keyword>
<keyword evidence="4 6" id="KW-0808">Transferase</keyword>
<dbReference type="InterPro" id="IPR013675">
    <property type="entry name" value="Mtase_sm_N"/>
</dbReference>
<dbReference type="PANTHER" id="PTHR47816">
    <property type="entry name" value="RIBOSOMAL RNA SMALL SUBUNIT METHYLTRANSFERASE C"/>
    <property type="match status" value="1"/>
</dbReference>
<comment type="catalytic activity">
    <reaction evidence="6">
        <text>guanosine(1207) in 16S rRNA + S-adenosyl-L-methionine = N(2)-methylguanosine(1207) in 16S rRNA + S-adenosyl-L-homocysteine + H(+)</text>
        <dbReference type="Rhea" id="RHEA:42736"/>
        <dbReference type="Rhea" id="RHEA-COMP:10213"/>
        <dbReference type="Rhea" id="RHEA-COMP:10214"/>
        <dbReference type="ChEBI" id="CHEBI:15378"/>
        <dbReference type="ChEBI" id="CHEBI:57856"/>
        <dbReference type="ChEBI" id="CHEBI:59789"/>
        <dbReference type="ChEBI" id="CHEBI:74269"/>
        <dbReference type="ChEBI" id="CHEBI:74481"/>
        <dbReference type="EC" id="2.1.1.172"/>
    </reaction>
</comment>
<keyword evidence="2 6" id="KW-0698">rRNA processing</keyword>
<dbReference type="SUPFAM" id="SSF53335">
    <property type="entry name" value="S-adenosyl-L-methionine-dependent methyltransferases"/>
    <property type="match status" value="1"/>
</dbReference>
<evidence type="ECO:0000313" key="10">
    <source>
        <dbReference type="Proteomes" id="UP000838748"/>
    </source>
</evidence>
<evidence type="ECO:0000256" key="5">
    <source>
        <dbReference type="ARBA" id="ARBA00022691"/>
    </source>
</evidence>
<evidence type="ECO:0000256" key="3">
    <source>
        <dbReference type="ARBA" id="ARBA00022603"/>
    </source>
</evidence>
<dbReference type="Proteomes" id="UP000838748">
    <property type="component" value="Unassembled WGS sequence"/>
</dbReference>
<dbReference type="InterPro" id="IPR029063">
    <property type="entry name" value="SAM-dependent_MTases_sf"/>
</dbReference>
<accession>A0ABM9A2E3</accession>
<dbReference type="NCBIfam" id="NF007023">
    <property type="entry name" value="PRK09489.1"/>
    <property type="match status" value="1"/>
</dbReference>
<dbReference type="InterPro" id="IPR007848">
    <property type="entry name" value="Small_mtfrase_dom"/>
</dbReference>